<evidence type="ECO:0000313" key="1">
    <source>
        <dbReference type="EMBL" id="KAJ9121311.1"/>
    </source>
</evidence>
<organism evidence="1 2">
    <name type="scientific">Naganishia onofrii</name>
    <dbReference type="NCBI Taxonomy" id="1851511"/>
    <lineage>
        <taxon>Eukaryota</taxon>
        <taxon>Fungi</taxon>
        <taxon>Dikarya</taxon>
        <taxon>Basidiomycota</taxon>
        <taxon>Agaricomycotina</taxon>
        <taxon>Tremellomycetes</taxon>
        <taxon>Filobasidiales</taxon>
        <taxon>Filobasidiaceae</taxon>
        <taxon>Naganishia</taxon>
    </lineage>
</organism>
<keyword evidence="2" id="KW-1185">Reference proteome</keyword>
<sequence>MNAIIRPATSSDDCQAVGETYFQAYYGLSWFQHVNAEVNPEDVKNLMSTIASVLLEQSNGLVLVAEQDGQIVGHLMAWERANVHAWELENGSKNPYYNPRVTTNLRGRTFSRWVDQQAGIRKFAEQVEGQHGRFMFVDTIAVLPQFQHQGIGRKLFEHATESARQSNLALALVSPQESLQACEKLRLAPMSNPIVSRDDDRFQVGRSSSLPECHRES</sequence>
<evidence type="ECO:0000313" key="2">
    <source>
        <dbReference type="Proteomes" id="UP001234202"/>
    </source>
</evidence>
<reference evidence="1" key="1">
    <citation type="submission" date="2023-04" db="EMBL/GenBank/DDBJ databases">
        <title>Draft Genome sequencing of Naganishia species isolated from polar environments using Oxford Nanopore Technology.</title>
        <authorList>
            <person name="Leo P."/>
            <person name="Venkateswaran K."/>
        </authorList>
    </citation>
    <scope>NUCLEOTIDE SEQUENCE</scope>
    <source>
        <strain evidence="1">DBVPG 5303</strain>
    </source>
</reference>
<proteinExistence type="predicted"/>
<accession>A0ACC2XCE4</accession>
<dbReference type="EMBL" id="JASBWV010000017">
    <property type="protein sequence ID" value="KAJ9121311.1"/>
    <property type="molecule type" value="Genomic_DNA"/>
</dbReference>
<comment type="caution">
    <text evidence="1">The sequence shown here is derived from an EMBL/GenBank/DDBJ whole genome shotgun (WGS) entry which is preliminary data.</text>
</comment>
<name>A0ACC2XCE4_9TREE</name>
<protein>
    <submittedName>
        <fullName evidence="1">Uncharacterized protein</fullName>
    </submittedName>
</protein>
<gene>
    <name evidence="1" type="ORF">QFC24_004647</name>
</gene>
<dbReference type="Proteomes" id="UP001234202">
    <property type="component" value="Unassembled WGS sequence"/>
</dbReference>